<dbReference type="Pfam" id="PF22296">
    <property type="entry name" value="bAvd"/>
    <property type="match status" value="1"/>
</dbReference>
<reference evidence="3" key="1">
    <citation type="submission" date="2017-09" db="EMBL/GenBank/DDBJ databases">
        <title>Depth-based differentiation of microbial function through sediment-hosted aquifers and enrichment of novel symbionts in the deep terrestrial subsurface.</title>
        <authorList>
            <person name="Probst A.J."/>
            <person name="Ladd B."/>
            <person name="Jarett J.K."/>
            <person name="Geller-Mcgrath D.E."/>
            <person name="Sieber C.M.K."/>
            <person name="Emerson J.B."/>
            <person name="Anantharaman K."/>
            <person name="Thomas B.C."/>
            <person name="Malmstrom R."/>
            <person name="Stieglmeier M."/>
            <person name="Klingl A."/>
            <person name="Woyke T."/>
            <person name="Ryan C.M."/>
            <person name="Banfield J.F."/>
        </authorList>
    </citation>
    <scope>NUCLEOTIDE SEQUENCE [LARGE SCALE GENOMIC DNA]</scope>
</reference>
<feature type="domain" description="bAvd-like" evidence="1">
    <location>
        <begin position="3"/>
        <end position="104"/>
    </location>
</feature>
<dbReference type="Gene3D" id="1.20.1440.60">
    <property type="entry name" value="23S rRNA-intervening sequence"/>
    <property type="match status" value="1"/>
</dbReference>
<evidence type="ECO:0000313" key="2">
    <source>
        <dbReference type="EMBL" id="PIR86710.1"/>
    </source>
</evidence>
<dbReference type="InterPro" id="IPR055360">
    <property type="entry name" value="bAvd"/>
</dbReference>
<dbReference type="Proteomes" id="UP000229526">
    <property type="component" value="Unassembled WGS sequence"/>
</dbReference>
<sequence length="108" mass="12483">MQKISDAYIIWHKNLGNLDRLARYTLGEKIDKLFTETIEYILLAGYSPREHKAAIVSKASTKLDSLKFFLQLMNRAKELPDKKYLEISQPLAETGKQLGGWQKDLQKK</sequence>
<evidence type="ECO:0000259" key="1">
    <source>
        <dbReference type="Pfam" id="PF22296"/>
    </source>
</evidence>
<name>A0A2H0UJZ7_9BACT</name>
<accession>A0A2H0UJZ7</accession>
<protein>
    <recommendedName>
        <fullName evidence="1">bAvd-like domain-containing protein</fullName>
    </recommendedName>
</protein>
<proteinExistence type="predicted"/>
<dbReference type="CDD" id="cd16376">
    <property type="entry name" value="Avd_like"/>
    <property type="match status" value="1"/>
</dbReference>
<evidence type="ECO:0000313" key="3">
    <source>
        <dbReference type="Proteomes" id="UP000229526"/>
    </source>
</evidence>
<comment type="caution">
    <text evidence="2">The sequence shown here is derived from an EMBL/GenBank/DDBJ whole genome shotgun (WGS) entry which is preliminary data.</text>
</comment>
<gene>
    <name evidence="2" type="ORF">COU11_04335</name>
</gene>
<dbReference type="EMBL" id="PFBD01000028">
    <property type="protein sequence ID" value="PIR86710.1"/>
    <property type="molecule type" value="Genomic_DNA"/>
</dbReference>
<organism evidence="2 3">
    <name type="scientific">Candidatus Harrisonbacteria bacterium CG10_big_fil_rev_8_21_14_0_10_49_15</name>
    <dbReference type="NCBI Taxonomy" id="1974587"/>
    <lineage>
        <taxon>Bacteria</taxon>
        <taxon>Candidatus Harrisoniibacteriota</taxon>
    </lineage>
</organism>
<dbReference type="InterPro" id="IPR036583">
    <property type="entry name" value="23S_rRNA_IVS_sf"/>
</dbReference>
<dbReference type="AlphaFoldDB" id="A0A2H0UJZ7"/>